<reference evidence="2" key="2">
    <citation type="submission" date="2020-06" db="EMBL/GenBank/DDBJ databases">
        <authorList>
            <person name="Sheffer M."/>
        </authorList>
    </citation>
    <scope>NUCLEOTIDE SEQUENCE</scope>
</reference>
<dbReference type="EMBL" id="JABXBU010002227">
    <property type="protein sequence ID" value="KAF8774746.1"/>
    <property type="molecule type" value="Genomic_DNA"/>
</dbReference>
<dbReference type="AlphaFoldDB" id="A0A8T0EQ19"/>
<evidence type="ECO:0000313" key="3">
    <source>
        <dbReference type="Proteomes" id="UP000807504"/>
    </source>
</evidence>
<organism evidence="2 3">
    <name type="scientific">Argiope bruennichi</name>
    <name type="common">Wasp spider</name>
    <name type="synonym">Aranea bruennichi</name>
    <dbReference type="NCBI Taxonomy" id="94029"/>
    <lineage>
        <taxon>Eukaryota</taxon>
        <taxon>Metazoa</taxon>
        <taxon>Ecdysozoa</taxon>
        <taxon>Arthropoda</taxon>
        <taxon>Chelicerata</taxon>
        <taxon>Arachnida</taxon>
        <taxon>Araneae</taxon>
        <taxon>Araneomorphae</taxon>
        <taxon>Entelegynae</taxon>
        <taxon>Araneoidea</taxon>
        <taxon>Araneidae</taxon>
        <taxon>Argiope</taxon>
    </lineage>
</organism>
<gene>
    <name evidence="2" type="ORF">HNY73_017265</name>
</gene>
<dbReference type="Proteomes" id="UP000807504">
    <property type="component" value="Unassembled WGS sequence"/>
</dbReference>
<sequence>MMWSTILPFLLLVKATLGETECSQNPFEFCSHPKLFHMIPQTVSKYNKLCPDLPKYIECLKRFQVTCEAVVFFDSDEEYEKLHDFYSELCEEGSLLNTIITENLKCLNKTFDSSLCSDETQTLLHEFKSRDSPNGGDLFMDFECLKSVYGAACMTANLSKKCGAIVKEAAYDVIRRSNFLQYSCPTQLGKRLLDDPRTTELQTKYQDFFYTLLGEFSDNDSGSGY</sequence>
<evidence type="ECO:0000256" key="1">
    <source>
        <dbReference type="SAM" id="SignalP"/>
    </source>
</evidence>
<proteinExistence type="predicted"/>
<keyword evidence="1" id="KW-0732">Signal</keyword>
<name>A0A8T0EQ19_ARGBR</name>
<accession>A0A8T0EQ19</accession>
<evidence type="ECO:0000313" key="2">
    <source>
        <dbReference type="EMBL" id="KAF8774746.1"/>
    </source>
</evidence>
<feature type="signal peptide" evidence="1">
    <location>
        <begin position="1"/>
        <end position="18"/>
    </location>
</feature>
<evidence type="ECO:0008006" key="4">
    <source>
        <dbReference type="Google" id="ProtNLM"/>
    </source>
</evidence>
<feature type="chain" id="PRO_5035717920" description="DUF19 domain-containing protein" evidence="1">
    <location>
        <begin position="19"/>
        <end position="225"/>
    </location>
</feature>
<reference evidence="2" key="1">
    <citation type="journal article" date="2020" name="bioRxiv">
        <title>Chromosome-level reference genome of the European wasp spider Argiope bruennichi: a resource for studies on range expansion and evolutionary adaptation.</title>
        <authorList>
            <person name="Sheffer M.M."/>
            <person name="Hoppe A."/>
            <person name="Krehenwinkel H."/>
            <person name="Uhl G."/>
            <person name="Kuss A.W."/>
            <person name="Jensen L."/>
            <person name="Jensen C."/>
            <person name="Gillespie R.G."/>
            <person name="Hoff K.J."/>
            <person name="Prost S."/>
        </authorList>
    </citation>
    <scope>NUCLEOTIDE SEQUENCE</scope>
</reference>
<protein>
    <recommendedName>
        <fullName evidence="4">DUF19 domain-containing protein</fullName>
    </recommendedName>
</protein>
<comment type="caution">
    <text evidence="2">The sequence shown here is derived from an EMBL/GenBank/DDBJ whole genome shotgun (WGS) entry which is preliminary data.</text>
</comment>
<keyword evidence="3" id="KW-1185">Reference proteome</keyword>